<dbReference type="GO" id="GO:0015074">
    <property type="term" value="P:DNA integration"/>
    <property type="evidence" value="ECO:0007669"/>
    <property type="project" value="UniProtKB-KW"/>
</dbReference>
<dbReference type="Gene3D" id="1.10.443.10">
    <property type="entry name" value="Intergrase catalytic core"/>
    <property type="match status" value="1"/>
</dbReference>
<dbReference type="PANTHER" id="PTHR30349:SF64">
    <property type="entry name" value="PROPHAGE INTEGRASE INTD-RELATED"/>
    <property type="match status" value="1"/>
</dbReference>
<keyword evidence="2" id="KW-0233">DNA recombination</keyword>
<organism evidence="5 6">
    <name type="scientific">Rhizobium favelukesii</name>
    <dbReference type="NCBI Taxonomy" id="348824"/>
    <lineage>
        <taxon>Bacteria</taxon>
        <taxon>Pseudomonadati</taxon>
        <taxon>Pseudomonadota</taxon>
        <taxon>Alphaproteobacteria</taxon>
        <taxon>Hyphomicrobiales</taxon>
        <taxon>Rhizobiaceae</taxon>
        <taxon>Rhizobium/Agrobacterium group</taxon>
        <taxon>Rhizobium</taxon>
    </lineage>
</organism>
<dbReference type="SUPFAM" id="SSF56349">
    <property type="entry name" value="DNA breaking-rejoining enzymes"/>
    <property type="match status" value="1"/>
</dbReference>
<keyword evidence="5" id="KW-0614">Plasmid</keyword>
<comment type="caution">
    <text evidence="5">The sequence shown here is derived from an EMBL/GenBank/DDBJ whole genome shotgun (WGS) entry which is preliminary data.</text>
</comment>
<keyword evidence="1" id="KW-0229">DNA integration</keyword>
<dbReference type="InterPro" id="IPR002104">
    <property type="entry name" value="Integrase_catalytic"/>
</dbReference>
<feature type="region of interest" description="Disordered" evidence="3">
    <location>
        <begin position="229"/>
        <end position="249"/>
    </location>
</feature>
<dbReference type="PROSITE" id="PS51898">
    <property type="entry name" value="TYR_RECOMBINASE"/>
    <property type="match status" value="1"/>
</dbReference>
<dbReference type="InterPro" id="IPR013762">
    <property type="entry name" value="Integrase-like_cat_sf"/>
</dbReference>
<reference evidence="5" key="1">
    <citation type="submission" date="2013-11" db="EMBL/GenBank/DDBJ databases">
        <title>Draft genome sequence of the broad-host-range Rhizobium sp. LPU83 strain, a member of the low-genetic diversity Oregon-like Rhizobium sp. group.</title>
        <authorList>
            <person name="Wibberg D."/>
            <person name="Puehler A."/>
            <person name="Schlueter A."/>
        </authorList>
    </citation>
    <scope>NUCLEOTIDE SEQUENCE [LARGE SCALE GENOMIC DNA]</scope>
    <source>
        <strain evidence="5">LPU83</strain>
        <plasmid evidence="5">pLPU83b</plasmid>
    </source>
</reference>
<dbReference type="GO" id="GO:0003677">
    <property type="term" value="F:DNA binding"/>
    <property type="evidence" value="ECO:0007669"/>
    <property type="project" value="InterPro"/>
</dbReference>
<dbReference type="Pfam" id="PF00589">
    <property type="entry name" value="Phage_integrase"/>
    <property type="match status" value="1"/>
</dbReference>
<geneLocation type="plasmid" evidence="5">
    <name>pLPU83b</name>
</geneLocation>
<evidence type="ECO:0000256" key="2">
    <source>
        <dbReference type="ARBA" id="ARBA00023172"/>
    </source>
</evidence>
<accession>W6RMS9</accession>
<evidence type="ECO:0000256" key="3">
    <source>
        <dbReference type="SAM" id="MobiDB-lite"/>
    </source>
</evidence>
<dbReference type="Proteomes" id="UP000019443">
    <property type="component" value="Unassembled WGS sequence"/>
</dbReference>
<dbReference type="InterPro" id="IPR050090">
    <property type="entry name" value="Tyrosine_recombinase_XerCD"/>
</dbReference>
<evidence type="ECO:0000259" key="4">
    <source>
        <dbReference type="PROSITE" id="PS51898"/>
    </source>
</evidence>
<evidence type="ECO:0000313" key="5">
    <source>
        <dbReference type="EMBL" id="CDM60238.1"/>
    </source>
</evidence>
<evidence type="ECO:0000313" key="6">
    <source>
        <dbReference type="Proteomes" id="UP000019443"/>
    </source>
</evidence>
<dbReference type="AlphaFoldDB" id="W6RMS9"/>
<feature type="domain" description="Tyr recombinase" evidence="4">
    <location>
        <begin position="1"/>
        <end position="185"/>
    </location>
</feature>
<sequence length="249" mass="27482">MTATAALRTPHRTATYRTLIGLLAVTGMRIGEAIGLDRDDFDAVGGVLTIRHGKFGKSRELPLHPSTVAALGDYLRRSDRPSRPPNTPALFVSPAGTRLLYVNVQNTFQKLVSRVGIAPRSAACRPRLHDLRHAFAVRTLLDAYRDGGNPGNRLALLSTYLGHVDPGKTYWYLSAAPELLQLAGDRLERQRCRVCRRLPRSPRVPSGQQRADPECPACRNPVVVPIRRPSSPRACRDDRTGARYSAEAF</sequence>
<name>W6RMS9_9HYPH</name>
<dbReference type="GO" id="GO:0006310">
    <property type="term" value="P:DNA recombination"/>
    <property type="evidence" value="ECO:0007669"/>
    <property type="project" value="UniProtKB-KW"/>
</dbReference>
<dbReference type="EMBL" id="CBYB010000025">
    <property type="protein sequence ID" value="CDM60238.1"/>
    <property type="molecule type" value="Genomic_DNA"/>
</dbReference>
<gene>
    <name evidence="5" type="ORF">LPU83_pLPU83b_0246</name>
</gene>
<protein>
    <submittedName>
        <fullName evidence="5">Integrase family protein</fullName>
    </submittedName>
</protein>
<evidence type="ECO:0000256" key="1">
    <source>
        <dbReference type="ARBA" id="ARBA00022908"/>
    </source>
</evidence>
<dbReference type="RefSeq" id="WP_244656115.1">
    <property type="nucleotide sequence ID" value="NZ_ATTO01000203.1"/>
</dbReference>
<dbReference type="PANTHER" id="PTHR30349">
    <property type="entry name" value="PHAGE INTEGRASE-RELATED"/>
    <property type="match status" value="1"/>
</dbReference>
<keyword evidence="6" id="KW-1185">Reference proteome</keyword>
<proteinExistence type="predicted"/>
<dbReference type="InterPro" id="IPR011010">
    <property type="entry name" value="DNA_brk_join_enz"/>
</dbReference>